<dbReference type="KEGG" id="ddf:DEFDS_1450"/>
<keyword evidence="3" id="KW-0449">Lipoprotein</keyword>
<dbReference type="InterPro" id="IPR010131">
    <property type="entry name" value="MdtP/NodT-like"/>
</dbReference>
<dbReference type="Gene3D" id="1.20.1600.10">
    <property type="entry name" value="Outer membrane efflux proteins (OEP)"/>
    <property type="match status" value="1"/>
</dbReference>
<accession>D3PE87</accession>
<feature type="coiled-coil region" evidence="1">
    <location>
        <begin position="315"/>
        <end position="342"/>
    </location>
</feature>
<dbReference type="SUPFAM" id="SSF56954">
    <property type="entry name" value="Outer membrane efflux proteins (OEP)"/>
    <property type="match status" value="1"/>
</dbReference>
<evidence type="ECO:0000313" key="4">
    <source>
        <dbReference type="Proteomes" id="UP000001520"/>
    </source>
</evidence>
<feature type="signal peptide" evidence="2">
    <location>
        <begin position="1"/>
        <end position="22"/>
    </location>
</feature>
<organism evidence="3 4">
    <name type="scientific">Deferribacter desulfuricans (strain DSM 14783 / JCM 11476 / NBRC 101012 / SSM1)</name>
    <dbReference type="NCBI Taxonomy" id="639282"/>
    <lineage>
        <taxon>Bacteria</taxon>
        <taxon>Pseudomonadati</taxon>
        <taxon>Deferribacterota</taxon>
        <taxon>Deferribacteres</taxon>
        <taxon>Deferribacterales</taxon>
        <taxon>Deferribacteraceae</taxon>
        <taxon>Deferribacter</taxon>
    </lineage>
</organism>
<dbReference type="PANTHER" id="PTHR30203">
    <property type="entry name" value="OUTER MEMBRANE CATION EFFLUX PROTEIN"/>
    <property type="match status" value="1"/>
</dbReference>
<name>D3PE87_DEFDS</name>
<reference evidence="3 4" key="1">
    <citation type="journal article" date="2010" name="DNA Res.">
        <title>Bacterial lifestyle in a deep-sea hydrothermal vent chimney revealed by the genome sequence of the thermophilic bacterium Deferribacter desulfuricans SSM1.</title>
        <authorList>
            <person name="Takaki Y."/>
            <person name="Shimamura S."/>
            <person name="Nakagawa S."/>
            <person name="Fukuhara Y."/>
            <person name="Horikawa H."/>
            <person name="Ankai A."/>
            <person name="Harada T."/>
            <person name="Hosoyama A."/>
            <person name="Oguchi A."/>
            <person name="Fukui S."/>
            <person name="Fujita N."/>
            <person name="Takami H."/>
            <person name="Takai K."/>
        </authorList>
    </citation>
    <scope>NUCLEOTIDE SEQUENCE [LARGE SCALE GENOMIC DNA]</scope>
    <source>
        <strain evidence="4">DSM 14783 / JCM 11476 / NBRC 101012 / SSM1</strain>
    </source>
</reference>
<evidence type="ECO:0000313" key="3">
    <source>
        <dbReference type="EMBL" id="BAI80910.1"/>
    </source>
</evidence>
<dbReference type="EMBL" id="AP011529">
    <property type="protein sequence ID" value="BAI80910.1"/>
    <property type="molecule type" value="Genomic_DNA"/>
</dbReference>
<dbReference type="AlphaFoldDB" id="D3PE87"/>
<dbReference type="eggNOG" id="COG1538">
    <property type="taxonomic scope" value="Bacteria"/>
</dbReference>
<dbReference type="HOGENOM" id="CLU_643681_0_0_0"/>
<sequence>MMKRIFLVTFFVFTFTSFNTMYALTIDDLLNAVKNQPDSIIDKLQIEKSNIEKEKLTAKLYPSVDGIVSYEYHNSPTNLRPMPPTEVNPRVDPIPFSKAILRYGLELKMPLFVKEIYTLRKKLSVVQSELRLKRKQNIISREAAVVSLNASLSYLESYIDYLDKRIESLNTTKNHISLMVKNGRLPEAELYKIDNLILQLKSMKNNLVNKKVEIVKNIKILTSKDIEESVPMTLVEQNLNGENLTLKILNKDIEANLISKQAAKDKFYPSLYLTASYIQNAGTAYNTDTHIERTYGSIMVALKIPLFEKTNFTGLKESKIDLFKAKQKYNKAKLEIESTKQKIDEQLPIIEENISLYQKQVENQRDLLNIAKVAYKNQRMTTEEYLRYEVNLLQSQAELSNMIAEKWKLIAEKALLNGKDLVEVIK</sequence>
<keyword evidence="2" id="KW-0732">Signal</keyword>
<dbReference type="STRING" id="639282.DEFDS_1450"/>
<evidence type="ECO:0000256" key="1">
    <source>
        <dbReference type="SAM" id="Coils"/>
    </source>
</evidence>
<proteinExistence type="predicted"/>
<evidence type="ECO:0000256" key="2">
    <source>
        <dbReference type="SAM" id="SignalP"/>
    </source>
</evidence>
<keyword evidence="4" id="KW-1185">Reference proteome</keyword>
<dbReference type="GO" id="GO:0015562">
    <property type="term" value="F:efflux transmembrane transporter activity"/>
    <property type="evidence" value="ECO:0007669"/>
    <property type="project" value="InterPro"/>
</dbReference>
<dbReference type="Proteomes" id="UP000001520">
    <property type="component" value="Chromosome"/>
</dbReference>
<gene>
    <name evidence="3" type="ordered locus">DEFDS_1450</name>
</gene>
<protein>
    <submittedName>
        <fullName evidence="3">RND efflux system, outer membrane lipoprotein</fullName>
    </submittedName>
</protein>
<dbReference type="PANTHER" id="PTHR30203:SF30">
    <property type="entry name" value="OUTER MEMBRANE PROTEIN-RELATED"/>
    <property type="match status" value="1"/>
</dbReference>
<feature type="chain" id="PRO_5003047832" evidence="2">
    <location>
        <begin position="23"/>
        <end position="426"/>
    </location>
</feature>
<keyword evidence="1" id="KW-0175">Coiled coil</keyword>